<protein>
    <recommendedName>
        <fullName evidence="4">Lipoprotein</fullName>
    </recommendedName>
</protein>
<dbReference type="AlphaFoldDB" id="A0A0P7XCC9"/>
<dbReference type="OrthoDB" id="838897at2"/>
<evidence type="ECO:0000256" key="1">
    <source>
        <dbReference type="SAM" id="SignalP"/>
    </source>
</evidence>
<dbReference type="PATRIC" id="fig|1305737.6.peg.3586"/>
<keyword evidence="1" id="KW-0732">Signal</keyword>
<feature type="signal peptide" evidence="1">
    <location>
        <begin position="1"/>
        <end position="23"/>
    </location>
</feature>
<evidence type="ECO:0000313" key="3">
    <source>
        <dbReference type="Proteomes" id="UP000050421"/>
    </source>
</evidence>
<accession>A0A0P7XCC9</accession>
<gene>
    <name evidence="2" type="ORF">HLUCCX10_14260</name>
</gene>
<organism evidence="2 3">
    <name type="scientific">Algoriphagus marincola HL-49</name>
    <dbReference type="NCBI Taxonomy" id="1305737"/>
    <lineage>
        <taxon>Bacteria</taxon>
        <taxon>Pseudomonadati</taxon>
        <taxon>Bacteroidota</taxon>
        <taxon>Cytophagia</taxon>
        <taxon>Cytophagales</taxon>
        <taxon>Cyclobacteriaceae</taxon>
        <taxon>Algoriphagus</taxon>
    </lineage>
</organism>
<dbReference type="PROSITE" id="PS51257">
    <property type="entry name" value="PROKAR_LIPOPROTEIN"/>
    <property type="match status" value="1"/>
</dbReference>
<proteinExistence type="predicted"/>
<evidence type="ECO:0008006" key="4">
    <source>
        <dbReference type="Google" id="ProtNLM"/>
    </source>
</evidence>
<comment type="caution">
    <text evidence="2">The sequence shown here is derived from an EMBL/GenBank/DDBJ whole genome shotgun (WGS) entry which is preliminary data.</text>
</comment>
<dbReference type="Proteomes" id="UP000050421">
    <property type="component" value="Unassembled WGS sequence"/>
</dbReference>
<evidence type="ECO:0000313" key="2">
    <source>
        <dbReference type="EMBL" id="KPQ13035.1"/>
    </source>
</evidence>
<dbReference type="EMBL" id="LJXT01000107">
    <property type="protein sequence ID" value="KPQ13035.1"/>
    <property type="molecule type" value="Genomic_DNA"/>
</dbReference>
<sequence length="265" mass="29420">MKRILILLFPIAALGLLSCQEDAERTIRTDLTQEANQFLTISEAWGESLFFAMISFNSYQNIESDTLPGCPEISVNSTEGTVTLNFNSGCEEGESVRSGKLILQFPLSGSNQTTWSLAYEGYSYRDWEMEGTRSFTFTSLRNVREEFDGLSITTSNELNSTLSGGFNHQQVLNSFSLSEIVSRGSMQGLNPAGRSIKMSLQADRIADYTCFLSGKSRLADSAAELWEVTRGNENLRHSLTYTPLDSCQTQVDALLPDGRTLQLRP</sequence>
<reference evidence="2 3" key="1">
    <citation type="submission" date="2015-09" db="EMBL/GenBank/DDBJ databases">
        <title>Identification and resolution of microdiversity through metagenomic sequencing of parallel consortia.</title>
        <authorList>
            <person name="Nelson W.C."/>
            <person name="Romine M.F."/>
            <person name="Lindemann S.R."/>
        </authorList>
    </citation>
    <scope>NUCLEOTIDE SEQUENCE [LARGE SCALE GENOMIC DNA]</scope>
    <source>
        <strain evidence="2">HL-49</strain>
    </source>
</reference>
<feature type="chain" id="PRO_5006145224" description="Lipoprotein" evidence="1">
    <location>
        <begin position="24"/>
        <end position="265"/>
    </location>
</feature>
<name>A0A0P7XCC9_9BACT</name>